<evidence type="ECO:0000256" key="7">
    <source>
        <dbReference type="ARBA" id="ARBA00023065"/>
    </source>
</evidence>
<keyword evidence="7" id="KW-0406">Ion transport</keyword>
<evidence type="ECO:0000256" key="1">
    <source>
        <dbReference type="ARBA" id="ARBA00004141"/>
    </source>
</evidence>
<feature type="domain" description="Cation/H+ exchanger transmembrane" evidence="11">
    <location>
        <begin position="13"/>
        <end position="87"/>
    </location>
</feature>
<evidence type="ECO:0000256" key="3">
    <source>
        <dbReference type="ARBA" id="ARBA00022448"/>
    </source>
</evidence>
<keyword evidence="3" id="KW-0813">Transport</keyword>
<evidence type="ECO:0000256" key="9">
    <source>
        <dbReference type="SAM" id="MobiDB-lite"/>
    </source>
</evidence>
<evidence type="ECO:0000313" key="13">
    <source>
        <dbReference type="Proteomes" id="UP000503399"/>
    </source>
</evidence>
<feature type="transmembrane region" description="Helical" evidence="10">
    <location>
        <begin position="55"/>
        <end position="74"/>
    </location>
</feature>
<evidence type="ECO:0000256" key="2">
    <source>
        <dbReference type="ARBA" id="ARBA00005551"/>
    </source>
</evidence>
<dbReference type="AlphaFoldDB" id="A0A6F8ZJB8"/>
<keyword evidence="13" id="KW-1185">Reference proteome</keyword>
<dbReference type="InterPro" id="IPR038770">
    <property type="entry name" value="Na+/solute_symporter_sf"/>
</dbReference>
<dbReference type="PANTHER" id="PTHR43562:SF1">
    <property type="entry name" value="NA(+)_H(+) ANTIPORTER YJBQ-RELATED"/>
    <property type="match status" value="1"/>
</dbReference>
<dbReference type="InterPro" id="IPR006153">
    <property type="entry name" value="Cation/H_exchanger_TM"/>
</dbReference>
<feature type="region of interest" description="Disordered" evidence="9">
    <location>
        <begin position="124"/>
        <end position="173"/>
    </location>
</feature>
<name>A0A6F8ZJB8_9FIRM</name>
<gene>
    <name evidence="12" type="ORF">R50_2542</name>
</gene>
<protein>
    <recommendedName>
        <fullName evidence="11">Cation/H+ exchanger transmembrane domain-containing protein</fullName>
    </recommendedName>
</protein>
<dbReference type="KEGG" id="hfv:R50_2542"/>
<dbReference type="Gene3D" id="1.20.1530.20">
    <property type="match status" value="1"/>
</dbReference>
<dbReference type="GO" id="GO:0015297">
    <property type="term" value="F:antiporter activity"/>
    <property type="evidence" value="ECO:0007669"/>
    <property type="project" value="UniProtKB-KW"/>
</dbReference>
<organism evidence="12 13">
    <name type="scientific">Candidatus Hydrogenisulfobacillus filiaventi</name>
    <dbReference type="NCBI Taxonomy" id="2707344"/>
    <lineage>
        <taxon>Bacteria</taxon>
        <taxon>Bacillati</taxon>
        <taxon>Bacillota</taxon>
        <taxon>Clostridia</taxon>
        <taxon>Eubacteriales</taxon>
        <taxon>Clostridiales Family XVII. Incertae Sedis</taxon>
        <taxon>Candidatus Hydrogenisulfobacillus</taxon>
    </lineage>
</organism>
<evidence type="ECO:0000259" key="11">
    <source>
        <dbReference type="Pfam" id="PF00999"/>
    </source>
</evidence>
<dbReference type="Proteomes" id="UP000503399">
    <property type="component" value="Chromosome"/>
</dbReference>
<feature type="compositionally biased region" description="Low complexity" evidence="9">
    <location>
        <begin position="156"/>
        <end position="173"/>
    </location>
</feature>
<dbReference type="Pfam" id="PF00999">
    <property type="entry name" value="Na_H_Exchanger"/>
    <property type="match status" value="1"/>
</dbReference>
<dbReference type="EMBL" id="LR778114">
    <property type="protein sequence ID" value="CAB1130034.1"/>
    <property type="molecule type" value="Genomic_DNA"/>
</dbReference>
<dbReference type="GO" id="GO:1902600">
    <property type="term" value="P:proton transmembrane transport"/>
    <property type="evidence" value="ECO:0007669"/>
    <property type="project" value="InterPro"/>
</dbReference>
<evidence type="ECO:0000256" key="10">
    <source>
        <dbReference type="SAM" id="Phobius"/>
    </source>
</evidence>
<comment type="subcellular location">
    <subcellularLocation>
        <location evidence="1">Membrane</location>
        <topology evidence="1">Multi-pass membrane protein</topology>
    </subcellularLocation>
</comment>
<evidence type="ECO:0000256" key="4">
    <source>
        <dbReference type="ARBA" id="ARBA00022449"/>
    </source>
</evidence>
<evidence type="ECO:0000256" key="5">
    <source>
        <dbReference type="ARBA" id="ARBA00022692"/>
    </source>
</evidence>
<evidence type="ECO:0000256" key="8">
    <source>
        <dbReference type="ARBA" id="ARBA00023136"/>
    </source>
</evidence>
<dbReference type="GO" id="GO:0016020">
    <property type="term" value="C:membrane"/>
    <property type="evidence" value="ECO:0007669"/>
    <property type="project" value="UniProtKB-SubCell"/>
</dbReference>
<proteinExistence type="inferred from homology"/>
<evidence type="ECO:0000313" key="12">
    <source>
        <dbReference type="EMBL" id="CAB1130034.1"/>
    </source>
</evidence>
<dbReference type="PANTHER" id="PTHR43562">
    <property type="entry name" value="NAPA-TYPE SODIUM/HYDROGEN ANTIPORTER"/>
    <property type="match status" value="1"/>
</dbReference>
<feature type="region of interest" description="Disordered" evidence="9">
    <location>
        <begin position="87"/>
        <end position="106"/>
    </location>
</feature>
<evidence type="ECO:0000256" key="6">
    <source>
        <dbReference type="ARBA" id="ARBA00022989"/>
    </source>
</evidence>
<reference evidence="12 13" key="1">
    <citation type="submission" date="2020-02" db="EMBL/GenBank/DDBJ databases">
        <authorList>
            <person name="Hogendoorn C."/>
        </authorList>
    </citation>
    <scope>NUCLEOTIDE SEQUENCE [LARGE SCALE GENOMIC DNA]</scope>
    <source>
        <strain evidence="12">R501</strain>
    </source>
</reference>
<keyword evidence="5 10" id="KW-0812">Transmembrane</keyword>
<comment type="similarity">
    <text evidence="2">Belongs to the monovalent cation:proton antiporter 2 (CPA2) transporter (TC 2.A.37) family.</text>
</comment>
<keyword evidence="6 10" id="KW-1133">Transmembrane helix</keyword>
<keyword evidence="4" id="KW-0050">Antiport</keyword>
<sequence length="173" mass="17538">MSQALQPVLVVALLAVTAPALVNRLPGVRIPVAVAEILLGVVFGRSGLGLVTPSPVIRFLALFGLAYLMFLIGLEANVERLWQGTGPAGGAGRPVAAQHRGAGRLHQPAGRLHRTRRPFASFPGGAAVSARTGRAAHPPLAAPTGRTGGPGQRNRAAGGADLPGGHHPLPGPG</sequence>
<keyword evidence="8 10" id="KW-0472">Membrane</keyword>
<accession>A0A6F8ZJB8</accession>
<feature type="transmembrane region" description="Helical" evidence="10">
    <location>
        <begin position="30"/>
        <end position="48"/>
    </location>
</feature>